<feature type="domain" description="DUF7907" evidence="1">
    <location>
        <begin position="86"/>
        <end position="188"/>
    </location>
</feature>
<name>A0A167VNB9_9HYPO</name>
<comment type="caution">
    <text evidence="2">The sequence shown here is derived from an EMBL/GenBank/DDBJ whole genome shotgun (WGS) entry which is preliminary data.</text>
</comment>
<evidence type="ECO:0000313" key="3">
    <source>
        <dbReference type="Proteomes" id="UP000078544"/>
    </source>
</evidence>
<dbReference type="EMBL" id="AZGY01000034">
    <property type="protein sequence ID" value="KZZ87775.1"/>
    <property type="molecule type" value="Genomic_DNA"/>
</dbReference>
<proteinExistence type="predicted"/>
<accession>A0A167VNB9</accession>
<sequence length="217" mass="23241">MSSKMYFVNGDYNDYVVVKEVPSINKLIIPRNQAFLPCLPGSHLYQKPSKTVHIAACAALVGVTTLTPLAARDGPPILAVPPTAKSQAFNLIVNATNLDRAFSRAIQASSISSLHVGAGLSLLRVSDDAPRIFYINGTETELHFAQSTVISDAAAPPVPYGISLISDDATSSTAHLDAGPGAKGIGLTRFLVPYVFLYPETYSFKQPKLMSDNYVPM</sequence>
<dbReference type="Pfam" id="PF25484">
    <property type="entry name" value="DUF7907"/>
    <property type="match status" value="1"/>
</dbReference>
<organism evidence="2 3">
    <name type="scientific">Moelleriella libera RCEF 2490</name>
    <dbReference type="NCBI Taxonomy" id="1081109"/>
    <lineage>
        <taxon>Eukaryota</taxon>
        <taxon>Fungi</taxon>
        <taxon>Dikarya</taxon>
        <taxon>Ascomycota</taxon>
        <taxon>Pezizomycotina</taxon>
        <taxon>Sordariomycetes</taxon>
        <taxon>Hypocreomycetidae</taxon>
        <taxon>Hypocreales</taxon>
        <taxon>Clavicipitaceae</taxon>
        <taxon>Moelleriella</taxon>
    </lineage>
</organism>
<dbReference type="AlphaFoldDB" id="A0A167VNB9"/>
<dbReference type="STRING" id="1081109.A0A167VNB9"/>
<dbReference type="OrthoDB" id="3518533at2759"/>
<evidence type="ECO:0000313" key="2">
    <source>
        <dbReference type="EMBL" id="KZZ87775.1"/>
    </source>
</evidence>
<dbReference type="InterPro" id="IPR057229">
    <property type="entry name" value="DUF7907"/>
</dbReference>
<gene>
    <name evidence="2" type="ORF">AAL_08278</name>
</gene>
<evidence type="ECO:0000259" key="1">
    <source>
        <dbReference type="Pfam" id="PF25484"/>
    </source>
</evidence>
<protein>
    <recommendedName>
        <fullName evidence="1">DUF7907 domain-containing protein</fullName>
    </recommendedName>
</protein>
<reference evidence="2 3" key="1">
    <citation type="journal article" date="2016" name="Genome Biol. Evol.">
        <title>Divergent and convergent evolution of fungal pathogenicity.</title>
        <authorList>
            <person name="Shang Y."/>
            <person name="Xiao G."/>
            <person name="Zheng P."/>
            <person name="Cen K."/>
            <person name="Zhan S."/>
            <person name="Wang C."/>
        </authorList>
    </citation>
    <scope>NUCLEOTIDE SEQUENCE [LARGE SCALE GENOMIC DNA]</scope>
    <source>
        <strain evidence="2 3">RCEF 2490</strain>
    </source>
</reference>
<dbReference type="Proteomes" id="UP000078544">
    <property type="component" value="Unassembled WGS sequence"/>
</dbReference>
<keyword evidence="3" id="KW-1185">Reference proteome</keyword>